<dbReference type="PROSITE" id="PS00108">
    <property type="entry name" value="PROTEIN_KINASE_ST"/>
    <property type="match status" value="1"/>
</dbReference>
<evidence type="ECO:0000259" key="15">
    <source>
        <dbReference type="PROSITE" id="PS50011"/>
    </source>
</evidence>
<dbReference type="PROSITE" id="PS50011">
    <property type="entry name" value="PROTEIN_KINASE_DOM"/>
    <property type="match status" value="1"/>
</dbReference>
<dbReference type="SMART" id="SM00220">
    <property type="entry name" value="S_TKc"/>
    <property type="match status" value="1"/>
</dbReference>
<comment type="subcellular location">
    <subcellularLocation>
        <location evidence="1">Host cytoplasm</location>
    </subcellularLocation>
</comment>
<feature type="binding site" evidence="12">
    <location>
        <position position="181"/>
    </location>
    <ligand>
        <name>ATP</name>
        <dbReference type="ChEBI" id="CHEBI:30616"/>
    </ligand>
</feature>
<comment type="caution">
    <text evidence="16">The sequence shown here is derived from an EMBL/GenBank/DDBJ whole genome shotgun (WGS) entry which is preliminary data.</text>
</comment>
<comment type="catalytic activity">
    <reaction evidence="11">
        <text>L-seryl-[protein] + ATP = O-phospho-L-seryl-[protein] + ADP + H(+)</text>
        <dbReference type="Rhea" id="RHEA:17989"/>
        <dbReference type="Rhea" id="RHEA-COMP:9863"/>
        <dbReference type="Rhea" id="RHEA-COMP:11604"/>
        <dbReference type="ChEBI" id="CHEBI:15378"/>
        <dbReference type="ChEBI" id="CHEBI:29999"/>
        <dbReference type="ChEBI" id="CHEBI:30616"/>
        <dbReference type="ChEBI" id="CHEBI:83421"/>
        <dbReference type="ChEBI" id="CHEBI:456216"/>
        <dbReference type="EC" id="2.7.11.1"/>
    </reaction>
</comment>
<dbReference type="InterPro" id="IPR008271">
    <property type="entry name" value="Ser/Thr_kinase_AS"/>
</dbReference>
<feature type="non-terminal residue" evidence="16">
    <location>
        <position position="1"/>
    </location>
</feature>
<dbReference type="EC" id="2.7.11.1" evidence="2"/>
<evidence type="ECO:0000256" key="1">
    <source>
        <dbReference type="ARBA" id="ARBA00004192"/>
    </source>
</evidence>
<accession>A0AA88KXP4</accession>
<dbReference type="SUPFAM" id="SSF56112">
    <property type="entry name" value="Protein kinase-like (PK-like)"/>
    <property type="match status" value="1"/>
</dbReference>
<evidence type="ECO:0000256" key="14">
    <source>
        <dbReference type="SAM" id="Phobius"/>
    </source>
</evidence>
<keyword evidence="9" id="KW-1035">Host cytoplasm</keyword>
<dbReference type="GO" id="GO:0005737">
    <property type="term" value="C:cytoplasm"/>
    <property type="evidence" value="ECO:0007669"/>
    <property type="project" value="TreeGrafter"/>
</dbReference>
<evidence type="ECO:0000256" key="11">
    <source>
        <dbReference type="ARBA" id="ARBA00048679"/>
    </source>
</evidence>
<reference evidence="16" key="1">
    <citation type="submission" date="2023-07" db="EMBL/GenBank/DDBJ databases">
        <title>Chromosome-level genome assembly of Artemia franciscana.</title>
        <authorList>
            <person name="Jo E."/>
        </authorList>
    </citation>
    <scope>NUCLEOTIDE SEQUENCE</scope>
    <source>
        <tissue evidence="16">Whole body</tissue>
    </source>
</reference>
<dbReference type="InterPro" id="IPR000719">
    <property type="entry name" value="Prot_kinase_dom"/>
</dbReference>
<gene>
    <name evidence="16" type="ORF">QYM36_016187</name>
</gene>
<dbReference type="GO" id="GO:0005524">
    <property type="term" value="F:ATP binding"/>
    <property type="evidence" value="ECO:0007669"/>
    <property type="project" value="UniProtKB-UniRule"/>
</dbReference>
<evidence type="ECO:0000256" key="6">
    <source>
        <dbReference type="ARBA" id="ARBA00022741"/>
    </source>
</evidence>
<protein>
    <recommendedName>
        <fullName evidence="3">Serine/threonine-protein kinase 1</fullName>
        <ecNumber evidence="2">2.7.11.1</ecNumber>
    </recommendedName>
</protein>
<evidence type="ECO:0000256" key="9">
    <source>
        <dbReference type="ARBA" id="ARBA00023200"/>
    </source>
</evidence>
<dbReference type="Gene3D" id="3.30.200.20">
    <property type="entry name" value="Phosphorylase Kinase, domain 1"/>
    <property type="match status" value="1"/>
</dbReference>
<dbReference type="InterPro" id="IPR017441">
    <property type="entry name" value="Protein_kinase_ATP_BS"/>
</dbReference>
<evidence type="ECO:0000313" key="17">
    <source>
        <dbReference type="Proteomes" id="UP001187531"/>
    </source>
</evidence>
<evidence type="ECO:0000256" key="10">
    <source>
        <dbReference type="ARBA" id="ARBA00047899"/>
    </source>
</evidence>
<evidence type="ECO:0000313" key="16">
    <source>
        <dbReference type="EMBL" id="KAK2706079.1"/>
    </source>
</evidence>
<evidence type="ECO:0000256" key="12">
    <source>
        <dbReference type="PROSITE-ProRule" id="PRU10141"/>
    </source>
</evidence>
<sequence length="403" mass="46789">KGYTSLHYSDAVKQLELEKGIPVVQLEKLSEKLFKRVMCNTLKRHKGIHSGDKYFMCLICHKTFSLKTLVRSFKLKNSLDISEKIFDMNILQQHIYSLDSYSVHHNYRVMEQRKAKRKVLFHIPKSIRAANQALTVCDVPATDLVKFHKKYYLTDRKLGKGSYGEVFMGFQRENFKPVAIKTISLDQVEMLQLDNGKTLPKEVFFLNKVKDIDGCIRLTDYYIVKQECWIVTEYHQNSVTLGEYIFNNQTLKENKVLHLFRQIASTVSKLETAGIAHRDLKCDNLLVDENENVILIDFGLAESLEKSNEDLDWAPVNPPPEKDLKNFLIGPVTTWSLGIILASLLIGVFYERENPKELIVKKMNDKNISFLAQNLVFQCLNSNRDYRPSPKNIIKHPWFVRRV</sequence>
<keyword evidence="17" id="KW-1185">Reference proteome</keyword>
<dbReference type="Gene3D" id="1.10.510.10">
    <property type="entry name" value="Transferase(Phosphotransferase) domain 1"/>
    <property type="match status" value="1"/>
</dbReference>
<dbReference type="PROSITE" id="PS00107">
    <property type="entry name" value="PROTEIN_KINASE_ATP"/>
    <property type="match status" value="1"/>
</dbReference>
<dbReference type="Gene3D" id="3.30.160.60">
    <property type="entry name" value="Classic Zinc Finger"/>
    <property type="match status" value="1"/>
</dbReference>
<keyword evidence="7" id="KW-0418">Kinase</keyword>
<evidence type="ECO:0000256" key="8">
    <source>
        <dbReference type="ARBA" id="ARBA00022840"/>
    </source>
</evidence>
<comment type="similarity">
    <text evidence="13">Belongs to the protein kinase superfamily.</text>
</comment>
<dbReference type="InterPro" id="IPR051138">
    <property type="entry name" value="PIM_Ser/Thr_kinase"/>
</dbReference>
<keyword evidence="14" id="KW-0472">Membrane</keyword>
<keyword evidence="6 12" id="KW-0547">Nucleotide-binding</keyword>
<evidence type="ECO:0000256" key="13">
    <source>
        <dbReference type="RuleBase" id="RU000304"/>
    </source>
</evidence>
<keyword evidence="14" id="KW-1133">Transmembrane helix</keyword>
<feature type="domain" description="Protein kinase" evidence="15">
    <location>
        <begin position="152"/>
        <end position="399"/>
    </location>
</feature>
<organism evidence="16 17">
    <name type="scientific">Artemia franciscana</name>
    <name type="common">Brine shrimp</name>
    <name type="synonym">Artemia sanfranciscana</name>
    <dbReference type="NCBI Taxonomy" id="6661"/>
    <lineage>
        <taxon>Eukaryota</taxon>
        <taxon>Metazoa</taxon>
        <taxon>Ecdysozoa</taxon>
        <taxon>Arthropoda</taxon>
        <taxon>Crustacea</taxon>
        <taxon>Branchiopoda</taxon>
        <taxon>Anostraca</taxon>
        <taxon>Artemiidae</taxon>
        <taxon>Artemia</taxon>
    </lineage>
</organism>
<dbReference type="PANTHER" id="PTHR22984:SF25">
    <property type="entry name" value="PROTEIN KINASE DOMAIN-CONTAINING PROTEIN"/>
    <property type="match status" value="1"/>
</dbReference>
<evidence type="ECO:0000256" key="2">
    <source>
        <dbReference type="ARBA" id="ARBA00012513"/>
    </source>
</evidence>
<dbReference type="InterPro" id="IPR011009">
    <property type="entry name" value="Kinase-like_dom_sf"/>
</dbReference>
<dbReference type="GO" id="GO:0030430">
    <property type="term" value="C:host cell cytoplasm"/>
    <property type="evidence" value="ECO:0007669"/>
    <property type="project" value="UniProtKB-SubCell"/>
</dbReference>
<dbReference type="Pfam" id="PF00069">
    <property type="entry name" value="Pkinase"/>
    <property type="match status" value="1"/>
</dbReference>
<comment type="catalytic activity">
    <reaction evidence="10">
        <text>L-threonyl-[protein] + ATP = O-phospho-L-threonyl-[protein] + ADP + H(+)</text>
        <dbReference type="Rhea" id="RHEA:46608"/>
        <dbReference type="Rhea" id="RHEA-COMP:11060"/>
        <dbReference type="Rhea" id="RHEA-COMP:11605"/>
        <dbReference type="ChEBI" id="CHEBI:15378"/>
        <dbReference type="ChEBI" id="CHEBI:30013"/>
        <dbReference type="ChEBI" id="CHEBI:30616"/>
        <dbReference type="ChEBI" id="CHEBI:61977"/>
        <dbReference type="ChEBI" id="CHEBI:456216"/>
        <dbReference type="EC" id="2.7.11.1"/>
    </reaction>
</comment>
<feature type="transmembrane region" description="Helical" evidence="14">
    <location>
        <begin position="327"/>
        <end position="350"/>
    </location>
</feature>
<dbReference type="GO" id="GO:0004674">
    <property type="term" value="F:protein serine/threonine kinase activity"/>
    <property type="evidence" value="ECO:0007669"/>
    <property type="project" value="UniProtKB-KW"/>
</dbReference>
<proteinExistence type="inferred from homology"/>
<keyword evidence="14" id="KW-0812">Transmembrane</keyword>
<name>A0AA88KXP4_ARTSF</name>
<dbReference type="Proteomes" id="UP001187531">
    <property type="component" value="Unassembled WGS sequence"/>
</dbReference>
<keyword evidence="4 13" id="KW-0723">Serine/threonine-protein kinase</keyword>
<evidence type="ECO:0000256" key="7">
    <source>
        <dbReference type="ARBA" id="ARBA00022777"/>
    </source>
</evidence>
<dbReference type="PANTHER" id="PTHR22984">
    <property type="entry name" value="SERINE/THREONINE-PROTEIN KINASE PIM"/>
    <property type="match status" value="1"/>
</dbReference>
<evidence type="ECO:0000256" key="5">
    <source>
        <dbReference type="ARBA" id="ARBA00022679"/>
    </source>
</evidence>
<dbReference type="EMBL" id="JAVRJZ010000020">
    <property type="protein sequence ID" value="KAK2706079.1"/>
    <property type="molecule type" value="Genomic_DNA"/>
</dbReference>
<keyword evidence="5" id="KW-0808">Transferase</keyword>
<dbReference type="AlphaFoldDB" id="A0AA88KXP4"/>
<evidence type="ECO:0000256" key="3">
    <source>
        <dbReference type="ARBA" id="ARBA00016885"/>
    </source>
</evidence>
<evidence type="ECO:0000256" key="4">
    <source>
        <dbReference type="ARBA" id="ARBA00022527"/>
    </source>
</evidence>
<keyword evidence="8 12" id="KW-0067">ATP-binding</keyword>